<evidence type="ECO:0000313" key="1">
    <source>
        <dbReference type="EMBL" id="NYT47594.1"/>
    </source>
</evidence>
<comment type="caution">
    <text evidence="1">The sequence shown here is derived from an EMBL/GenBank/DDBJ whole genome shotgun (WGS) entry which is preliminary data.</text>
</comment>
<dbReference type="SUPFAM" id="SSF101744">
    <property type="entry name" value="Rof/RNase P subunit-like"/>
    <property type="match status" value="1"/>
</dbReference>
<name>A0A7Z0MPP4_9GAMM</name>
<proteinExistence type="predicted"/>
<protein>
    <submittedName>
        <fullName evidence="1">Rho-binding antiterminator</fullName>
    </submittedName>
</protein>
<gene>
    <name evidence="1" type="ORF">H0A75_08600</name>
</gene>
<dbReference type="InterPro" id="IPR038626">
    <property type="entry name" value="Rof-like_sf"/>
</dbReference>
<sequence>MPKPTIIACALHDYIEIACLYGYQLKLELKNQQTLEGKAIDVVTSADKKECLLLESEQQIKIELTAIKELQVLTPQAKFHTVTFSST</sequence>
<dbReference type="Proteomes" id="UP000537890">
    <property type="component" value="Unassembled WGS sequence"/>
</dbReference>
<dbReference type="AlphaFoldDB" id="A0A7Z0MPP4"/>
<evidence type="ECO:0000313" key="2">
    <source>
        <dbReference type="Proteomes" id="UP000537890"/>
    </source>
</evidence>
<dbReference type="Gene3D" id="2.30.30.400">
    <property type="entry name" value="Rof-like"/>
    <property type="match status" value="1"/>
</dbReference>
<dbReference type="InterPro" id="IPR009778">
    <property type="entry name" value="ROF"/>
</dbReference>
<dbReference type="InterPro" id="IPR023534">
    <property type="entry name" value="Rof/RNase_P-like"/>
</dbReference>
<dbReference type="Pfam" id="PF07073">
    <property type="entry name" value="ROF"/>
    <property type="match status" value="1"/>
</dbReference>
<organism evidence="1 2">
    <name type="scientific">Candidatus Methanofishera endochildressiae</name>
    <dbReference type="NCBI Taxonomy" id="2738884"/>
    <lineage>
        <taxon>Bacteria</taxon>
        <taxon>Pseudomonadati</taxon>
        <taxon>Pseudomonadota</taxon>
        <taxon>Gammaproteobacteria</taxon>
        <taxon>Candidatus Methanofishera</taxon>
    </lineage>
</organism>
<reference evidence="1 2" key="1">
    <citation type="submission" date="2020-05" db="EMBL/GenBank/DDBJ databases">
        <title>Horizontal transmission and recombination maintain forever young bacterial symbiont genomes.</title>
        <authorList>
            <person name="Russell S.L."/>
            <person name="Pepper-Tunick E."/>
            <person name="Svedberg J."/>
            <person name="Byrne A."/>
            <person name="Ruelas Castillo J."/>
            <person name="Vollmers C."/>
            <person name="Beinart R.A."/>
            <person name="Corbett-Detig R."/>
        </authorList>
    </citation>
    <scope>NUCLEOTIDE SEQUENCE [LARGE SCALE GENOMIC DNA]</scope>
    <source>
        <strain evidence="1">4727-3</strain>
    </source>
</reference>
<accession>A0A7Z0MPP4</accession>
<dbReference type="EMBL" id="JACCHS010000185">
    <property type="protein sequence ID" value="NYT47594.1"/>
    <property type="molecule type" value="Genomic_DNA"/>
</dbReference>